<dbReference type="AlphaFoldDB" id="A0A3G9IET3"/>
<proteinExistence type="predicted"/>
<evidence type="ECO:0000313" key="2">
    <source>
        <dbReference type="Proteomes" id="UP000271573"/>
    </source>
</evidence>
<protein>
    <submittedName>
        <fullName evidence="1">Uncharacterized protein</fullName>
    </submittedName>
</protein>
<reference evidence="1 2" key="1">
    <citation type="submission" date="2018-11" db="EMBL/GenBank/DDBJ databases">
        <title>Complete genome sequence of Nocardioides baekrokdamisoli strain KCTC 39748.</title>
        <authorList>
            <person name="Kang S.W."/>
            <person name="Lee K.C."/>
            <person name="Kim K.K."/>
            <person name="Kim J.S."/>
            <person name="Kim D.S."/>
            <person name="Ko S.H."/>
            <person name="Yang S.H."/>
            <person name="Shin Y.K."/>
            <person name="Lee J.S."/>
        </authorList>
    </citation>
    <scope>NUCLEOTIDE SEQUENCE [LARGE SCALE GENOMIC DNA]</scope>
    <source>
        <strain evidence="1 2">KCTC 39748</strain>
    </source>
</reference>
<dbReference type="EMBL" id="AP019307">
    <property type="protein sequence ID" value="BBH17500.1"/>
    <property type="molecule type" value="Genomic_DNA"/>
</dbReference>
<dbReference type="KEGG" id="nbe:Back2_17870"/>
<evidence type="ECO:0000313" key="1">
    <source>
        <dbReference type="EMBL" id="BBH17500.1"/>
    </source>
</evidence>
<sequence>MVTPIRSVDELCTAAETILKTYLVNTMTGFGYTTGAGYKPIKTWQQVPTVTALSTADLPGIAIVASDTVGDPIYQAVTDTWLTTWRISTGLYVRGGTHDETQARVRNYIAAIRATYLTHKSLGGYCRPIQWKGEGYNLLPARNEARTIAAGACTFDATVEVTTKPLQLDLPTVATTQTTVTAHPGS</sequence>
<gene>
    <name evidence="1" type="ORF">Back2_17870</name>
</gene>
<keyword evidence="2" id="KW-1185">Reference proteome</keyword>
<organism evidence="1 2">
    <name type="scientific">Nocardioides baekrokdamisoli</name>
    <dbReference type="NCBI Taxonomy" id="1804624"/>
    <lineage>
        <taxon>Bacteria</taxon>
        <taxon>Bacillati</taxon>
        <taxon>Actinomycetota</taxon>
        <taxon>Actinomycetes</taxon>
        <taxon>Propionibacteriales</taxon>
        <taxon>Nocardioidaceae</taxon>
        <taxon>Nocardioides</taxon>
    </lineage>
</organism>
<dbReference type="Proteomes" id="UP000271573">
    <property type="component" value="Chromosome"/>
</dbReference>
<name>A0A3G9IET3_9ACTN</name>
<dbReference type="OrthoDB" id="2355173at2"/>
<dbReference type="RefSeq" id="WP_125568707.1">
    <property type="nucleotide sequence ID" value="NZ_AP019307.1"/>
</dbReference>
<accession>A0A3G9IET3</accession>